<evidence type="ECO:0000256" key="2">
    <source>
        <dbReference type="SAM" id="Phobius"/>
    </source>
</evidence>
<proteinExistence type="predicted"/>
<evidence type="ECO:0000313" key="5">
    <source>
        <dbReference type="EnsemblPlants" id="AES94160"/>
    </source>
</evidence>
<reference evidence="4 6" key="1">
    <citation type="journal article" date="2011" name="Nature">
        <title>The Medicago genome provides insight into the evolution of rhizobial symbioses.</title>
        <authorList>
            <person name="Young N.D."/>
            <person name="Debelle F."/>
            <person name="Oldroyd G.E."/>
            <person name="Geurts R."/>
            <person name="Cannon S.B."/>
            <person name="Udvardi M.K."/>
            <person name="Benedito V.A."/>
            <person name="Mayer K.F."/>
            <person name="Gouzy J."/>
            <person name="Schoof H."/>
            <person name="Van de Peer Y."/>
            <person name="Proost S."/>
            <person name="Cook D.R."/>
            <person name="Meyers B.C."/>
            <person name="Spannagl M."/>
            <person name="Cheung F."/>
            <person name="De Mita S."/>
            <person name="Krishnakumar V."/>
            <person name="Gundlach H."/>
            <person name="Zhou S."/>
            <person name="Mudge J."/>
            <person name="Bharti A.K."/>
            <person name="Murray J.D."/>
            <person name="Naoumkina M.A."/>
            <person name="Rosen B."/>
            <person name="Silverstein K.A."/>
            <person name="Tang H."/>
            <person name="Rombauts S."/>
            <person name="Zhao P.X."/>
            <person name="Zhou P."/>
            <person name="Barbe V."/>
            <person name="Bardou P."/>
            <person name="Bechner M."/>
            <person name="Bellec A."/>
            <person name="Berger A."/>
            <person name="Berges H."/>
            <person name="Bidwell S."/>
            <person name="Bisseling T."/>
            <person name="Choisne N."/>
            <person name="Couloux A."/>
            <person name="Denny R."/>
            <person name="Deshpande S."/>
            <person name="Dai X."/>
            <person name="Doyle J.J."/>
            <person name="Dudez A.M."/>
            <person name="Farmer A.D."/>
            <person name="Fouteau S."/>
            <person name="Franken C."/>
            <person name="Gibelin C."/>
            <person name="Gish J."/>
            <person name="Goldstein S."/>
            <person name="Gonzalez A.J."/>
            <person name="Green P.J."/>
            <person name="Hallab A."/>
            <person name="Hartog M."/>
            <person name="Hua A."/>
            <person name="Humphray S.J."/>
            <person name="Jeong D.H."/>
            <person name="Jing Y."/>
            <person name="Jocker A."/>
            <person name="Kenton S.M."/>
            <person name="Kim D.J."/>
            <person name="Klee K."/>
            <person name="Lai H."/>
            <person name="Lang C."/>
            <person name="Lin S."/>
            <person name="Macmil S.L."/>
            <person name="Magdelenat G."/>
            <person name="Matthews L."/>
            <person name="McCorrison J."/>
            <person name="Monaghan E.L."/>
            <person name="Mun J.H."/>
            <person name="Najar F.Z."/>
            <person name="Nicholson C."/>
            <person name="Noirot C."/>
            <person name="O'Bleness M."/>
            <person name="Paule C.R."/>
            <person name="Poulain J."/>
            <person name="Prion F."/>
            <person name="Qin B."/>
            <person name="Qu C."/>
            <person name="Retzel E.F."/>
            <person name="Riddle C."/>
            <person name="Sallet E."/>
            <person name="Samain S."/>
            <person name="Samson N."/>
            <person name="Sanders I."/>
            <person name="Saurat O."/>
            <person name="Scarpelli C."/>
            <person name="Schiex T."/>
            <person name="Segurens B."/>
            <person name="Severin A.J."/>
            <person name="Sherrier D.J."/>
            <person name="Shi R."/>
            <person name="Sims S."/>
            <person name="Singer S.R."/>
            <person name="Sinharoy S."/>
            <person name="Sterck L."/>
            <person name="Viollet A."/>
            <person name="Wang B.B."/>
            <person name="Wang K."/>
            <person name="Wang M."/>
            <person name="Wang X."/>
            <person name="Warfsmann J."/>
            <person name="Weissenbach J."/>
            <person name="White D.D."/>
            <person name="White J.D."/>
            <person name="Wiley G.B."/>
            <person name="Wincker P."/>
            <person name="Xing Y."/>
            <person name="Yang L."/>
            <person name="Yao Z."/>
            <person name="Ying F."/>
            <person name="Zhai J."/>
            <person name="Zhou L."/>
            <person name="Zuber A."/>
            <person name="Denarie J."/>
            <person name="Dixon R.A."/>
            <person name="May G.D."/>
            <person name="Schwartz D.C."/>
            <person name="Rogers J."/>
            <person name="Quetier F."/>
            <person name="Town C.D."/>
            <person name="Roe B.A."/>
        </authorList>
    </citation>
    <scope>NUCLEOTIDE SEQUENCE [LARGE SCALE GENOMIC DNA]</scope>
    <source>
        <strain evidence="4">A17</strain>
        <strain evidence="5 6">cv. Jemalong A17</strain>
    </source>
</reference>
<dbReference type="EMBL" id="CM001221">
    <property type="protein sequence ID" value="AES94160.1"/>
    <property type="molecule type" value="Genomic_DNA"/>
</dbReference>
<keyword evidence="2 4" id="KW-0812">Transmembrane</keyword>
<dbReference type="Proteomes" id="UP000002051">
    <property type="component" value="Chromosome 5"/>
</dbReference>
<evidence type="ECO:0000313" key="4">
    <source>
        <dbReference type="EMBL" id="AES94160.1"/>
    </source>
</evidence>
<organism evidence="4 6">
    <name type="scientific">Medicago truncatula</name>
    <name type="common">Barrel medic</name>
    <name type="synonym">Medicago tribuloides</name>
    <dbReference type="NCBI Taxonomy" id="3880"/>
    <lineage>
        <taxon>Eukaryota</taxon>
        <taxon>Viridiplantae</taxon>
        <taxon>Streptophyta</taxon>
        <taxon>Embryophyta</taxon>
        <taxon>Tracheophyta</taxon>
        <taxon>Spermatophyta</taxon>
        <taxon>Magnoliopsida</taxon>
        <taxon>eudicotyledons</taxon>
        <taxon>Gunneridae</taxon>
        <taxon>Pentapetalae</taxon>
        <taxon>rosids</taxon>
        <taxon>fabids</taxon>
        <taxon>Fabales</taxon>
        <taxon>Fabaceae</taxon>
        <taxon>Papilionoideae</taxon>
        <taxon>50 kb inversion clade</taxon>
        <taxon>NPAAA clade</taxon>
        <taxon>Hologalegina</taxon>
        <taxon>IRL clade</taxon>
        <taxon>Trifolieae</taxon>
        <taxon>Medicago</taxon>
    </lineage>
</organism>
<keyword evidence="2" id="KW-0472">Membrane</keyword>
<feature type="transmembrane region" description="Helical" evidence="2">
    <location>
        <begin position="52"/>
        <end position="74"/>
    </location>
</feature>
<name>G7KEV3_MEDTR</name>
<dbReference type="EnsemblPlants" id="AES94160">
    <property type="protein sequence ID" value="AES94160"/>
    <property type="gene ID" value="MTR_5g011380"/>
</dbReference>
<protein>
    <submittedName>
        <fullName evidence="4">Transmembrane protein, putative</fullName>
    </submittedName>
</protein>
<dbReference type="PaxDb" id="3880-AES94160"/>
<accession>G7KEV3</accession>
<evidence type="ECO:0000256" key="1">
    <source>
        <dbReference type="ARBA" id="ARBA00023180"/>
    </source>
</evidence>
<dbReference type="HOGENOM" id="CLU_2658224_0_0_1"/>
<evidence type="ECO:0000313" key="6">
    <source>
        <dbReference type="Proteomes" id="UP000002051"/>
    </source>
</evidence>
<dbReference type="Pfam" id="PF17766">
    <property type="entry name" value="fn3_6"/>
    <property type="match status" value="1"/>
</dbReference>
<dbReference type="InterPro" id="IPR041469">
    <property type="entry name" value="Subtilisin-like_FN3"/>
</dbReference>
<dbReference type="Gene3D" id="2.60.40.2310">
    <property type="match status" value="1"/>
</dbReference>
<dbReference type="AlphaFoldDB" id="G7KEV3"/>
<reference evidence="4 6" key="2">
    <citation type="journal article" date="2014" name="BMC Genomics">
        <title>An improved genome release (version Mt4.0) for the model legume Medicago truncatula.</title>
        <authorList>
            <person name="Tang H."/>
            <person name="Krishnakumar V."/>
            <person name="Bidwell S."/>
            <person name="Rosen B."/>
            <person name="Chan A."/>
            <person name="Zhou S."/>
            <person name="Gentzbittel L."/>
            <person name="Childs K.L."/>
            <person name="Yandell M."/>
            <person name="Gundlach H."/>
            <person name="Mayer K.F."/>
            <person name="Schwartz D.C."/>
            <person name="Town C.D."/>
        </authorList>
    </citation>
    <scope>GENOME REANNOTATION</scope>
    <source>
        <strain evidence="5 6">cv. Jemalong A17</strain>
    </source>
</reference>
<feature type="domain" description="Subtilisin-like protease fibronectin type-III" evidence="3">
    <location>
        <begin position="11"/>
        <end position="56"/>
    </location>
</feature>
<keyword evidence="2" id="KW-1133">Transmembrane helix</keyword>
<keyword evidence="6" id="KW-1185">Reference proteome</keyword>
<keyword evidence="1" id="KW-0325">Glycoprotein</keyword>
<sequence>MSHIYSPVSIPTDNEKVSYSVDFIPKNKESRGNNTYAQGSLTWVSDKHAVRIPISVIFTVTWFLFYFNILNFIFSH</sequence>
<evidence type="ECO:0000259" key="3">
    <source>
        <dbReference type="Pfam" id="PF17766"/>
    </source>
</evidence>
<reference evidence="5" key="3">
    <citation type="submission" date="2015-04" db="UniProtKB">
        <authorList>
            <consortium name="EnsemblPlants"/>
        </authorList>
    </citation>
    <scope>IDENTIFICATION</scope>
    <source>
        <strain evidence="5">cv. Jemalong A17</strain>
    </source>
</reference>
<gene>
    <name evidence="4" type="ordered locus">MTR_5g011380</name>
</gene>